<dbReference type="AlphaFoldDB" id="G0U1P2"/>
<evidence type="ECO:0000313" key="3">
    <source>
        <dbReference type="EMBL" id="CCC49999.1"/>
    </source>
</evidence>
<accession>G0U1P2</accession>
<protein>
    <submittedName>
        <fullName evidence="3">Uncharacterized protein</fullName>
    </submittedName>
</protein>
<evidence type="ECO:0000256" key="2">
    <source>
        <dbReference type="SAM" id="SignalP"/>
    </source>
</evidence>
<keyword evidence="1" id="KW-1133">Transmembrane helix</keyword>
<evidence type="ECO:0000256" key="1">
    <source>
        <dbReference type="SAM" id="Phobius"/>
    </source>
</evidence>
<name>G0U1P2_TRYVY</name>
<sequence length="119" mass="13476">MFFFPLFFLFFSATSRALTWRRAIFLTLRPATQNTKAVLFFALFHRLFLLILLIYCFHAPLFLFAPLNHVSTYKVYAWGSYQVQCYEGCCGSAGGLSALAPALRGKEGADTTSQTKKNK</sequence>
<gene>
    <name evidence="3" type="ORF">TVY486_0806060</name>
</gene>
<organism evidence="3">
    <name type="scientific">Trypanosoma vivax (strain Y486)</name>
    <dbReference type="NCBI Taxonomy" id="1055687"/>
    <lineage>
        <taxon>Eukaryota</taxon>
        <taxon>Discoba</taxon>
        <taxon>Euglenozoa</taxon>
        <taxon>Kinetoplastea</taxon>
        <taxon>Metakinetoplastina</taxon>
        <taxon>Trypanosomatida</taxon>
        <taxon>Trypanosomatidae</taxon>
        <taxon>Trypanosoma</taxon>
        <taxon>Duttonella</taxon>
    </lineage>
</organism>
<keyword evidence="1" id="KW-0472">Membrane</keyword>
<dbReference type="EMBL" id="HE573024">
    <property type="protein sequence ID" value="CCC49999.1"/>
    <property type="molecule type" value="Genomic_DNA"/>
</dbReference>
<feature type="transmembrane region" description="Helical" evidence="1">
    <location>
        <begin position="41"/>
        <end position="64"/>
    </location>
</feature>
<reference evidence="3" key="1">
    <citation type="journal article" date="2012" name="Proc. Natl. Acad. Sci. U.S.A.">
        <title>Antigenic diversity is generated by distinct evolutionary mechanisms in African trypanosome species.</title>
        <authorList>
            <person name="Jackson A.P."/>
            <person name="Berry A."/>
            <person name="Aslett M."/>
            <person name="Allison H.C."/>
            <person name="Burton P."/>
            <person name="Vavrova-Anderson J."/>
            <person name="Brown R."/>
            <person name="Browne H."/>
            <person name="Corton N."/>
            <person name="Hauser H."/>
            <person name="Gamble J."/>
            <person name="Gilderthorp R."/>
            <person name="Marcello L."/>
            <person name="McQuillan J."/>
            <person name="Otto T.D."/>
            <person name="Quail M.A."/>
            <person name="Sanders M.J."/>
            <person name="van Tonder A."/>
            <person name="Ginger M.L."/>
            <person name="Field M.C."/>
            <person name="Barry J.D."/>
            <person name="Hertz-Fowler C."/>
            <person name="Berriman M."/>
        </authorList>
    </citation>
    <scope>NUCLEOTIDE SEQUENCE</scope>
    <source>
        <strain evidence="3">Y486</strain>
    </source>
</reference>
<feature type="chain" id="PRO_5003410238" evidence="2">
    <location>
        <begin position="18"/>
        <end position="119"/>
    </location>
</feature>
<feature type="signal peptide" evidence="2">
    <location>
        <begin position="1"/>
        <end position="17"/>
    </location>
</feature>
<dbReference type="VEuPathDB" id="TriTrypDB:TvY486_0806060"/>
<keyword evidence="2" id="KW-0732">Signal</keyword>
<proteinExistence type="predicted"/>
<keyword evidence="1" id="KW-0812">Transmembrane</keyword>